<dbReference type="GO" id="GO:0022857">
    <property type="term" value="F:transmembrane transporter activity"/>
    <property type="evidence" value="ECO:0007669"/>
    <property type="project" value="InterPro"/>
</dbReference>
<organism evidence="5 6">
    <name type="scientific">Bergeyella porcorum</name>
    <dbReference type="NCBI Taxonomy" id="1735111"/>
    <lineage>
        <taxon>Bacteria</taxon>
        <taxon>Pseudomonadati</taxon>
        <taxon>Bacteroidota</taxon>
        <taxon>Flavobacteriia</taxon>
        <taxon>Flavobacteriales</taxon>
        <taxon>Weeksellaceae</taxon>
        <taxon>Bergeyella</taxon>
    </lineage>
</organism>
<keyword evidence="2" id="KW-0813">Transport</keyword>
<accession>A0AAU0EYG7</accession>
<dbReference type="Pfam" id="PF25973">
    <property type="entry name" value="BSH_CzcB"/>
    <property type="match status" value="1"/>
</dbReference>
<dbReference type="SUPFAM" id="SSF111369">
    <property type="entry name" value="HlyD-like secretion proteins"/>
    <property type="match status" value="1"/>
</dbReference>
<feature type="domain" description="CzcB-like barrel-sandwich hybrid" evidence="4">
    <location>
        <begin position="76"/>
        <end position="221"/>
    </location>
</feature>
<dbReference type="InterPro" id="IPR006143">
    <property type="entry name" value="RND_pump_MFP"/>
</dbReference>
<dbReference type="PROSITE" id="PS51257">
    <property type="entry name" value="PROKAR_LIPOPROTEIN"/>
    <property type="match status" value="1"/>
</dbReference>
<proteinExistence type="inferred from homology"/>
<dbReference type="InterPro" id="IPR058647">
    <property type="entry name" value="BSH_CzcB-like"/>
</dbReference>
<gene>
    <name evidence="5" type="primary">czcB</name>
    <name evidence="5" type="ORF">BPO_0554</name>
</gene>
<dbReference type="GO" id="GO:0016020">
    <property type="term" value="C:membrane"/>
    <property type="evidence" value="ECO:0007669"/>
    <property type="project" value="InterPro"/>
</dbReference>
<dbReference type="GO" id="GO:0030313">
    <property type="term" value="C:cell envelope"/>
    <property type="evidence" value="ECO:0007669"/>
    <property type="project" value="TreeGrafter"/>
</dbReference>
<protein>
    <submittedName>
        <fullName evidence="5">Hemolysin D</fullName>
    </submittedName>
</protein>
<dbReference type="PANTHER" id="PTHR30097:SF4">
    <property type="entry name" value="SLR6042 PROTEIN"/>
    <property type="match status" value="1"/>
</dbReference>
<evidence type="ECO:0000256" key="2">
    <source>
        <dbReference type="ARBA" id="ARBA00022448"/>
    </source>
</evidence>
<evidence type="ECO:0000256" key="3">
    <source>
        <dbReference type="SAM" id="SignalP"/>
    </source>
</evidence>
<dbReference type="Gene3D" id="2.40.30.170">
    <property type="match status" value="1"/>
</dbReference>
<dbReference type="Proteomes" id="UP001432059">
    <property type="component" value="Chromosome"/>
</dbReference>
<sequence>MIMKSIIAILTLGLLFSCSNKENTTTEEVYTKTENEITLTALQKKNAGVVVENVHQQDISNKIILSGQIDTPPSDVASVSSLSGGMVQTMRFLPGDYVSKGQTLAVIENPDLARLQQEYLQAKSNLAYAQKDYERQKYLNQYQAASDKVTQRAANEAQSQSASVQGIASQLRAYGINPNSVRTENITQTVRVVAPISGYISKVNASIGQYVTTAYVLYEIVNNKHIYLMLKAFEKDLTQLSVGQSVWAYTNQNPTKKYAATIKSIGKDMAMDRSVLVQCQLADASQELIVGTFMNADVEIASKKGTVVPDDAIVSWEGKQYIFEETQPNTYKMLLITIGNSENGFTELLNFEPYTNNPIVTKGAYQLLMALKNVEE</sequence>
<dbReference type="PANTHER" id="PTHR30097">
    <property type="entry name" value="CATION EFFLUX SYSTEM PROTEIN CUSB"/>
    <property type="match status" value="1"/>
</dbReference>
<keyword evidence="3" id="KW-0732">Signal</keyword>
<evidence type="ECO:0000256" key="1">
    <source>
        <dbReference type="ARBA" id="ARBA00009477"/>
    </source>
</evidence>
<dbReference type="NCBIfam" id="TIGR01730">
    <property type="entry name" value="RND_mfp"/>
    <property type="match status" value="1"/>
</dbReference>
<dbReference type="Gene3D" id="2.40.50.100">
    <property type="match status" value="1"/>
</dbReference>
<name>A0AAU0EYG7_9FLAO</name>
<evidence type="ECO:0000259" key="4">
    <source>
        <dbReference type="Pfam" id="PF25973"/>
    </source>
</evidence>
<dbReference type="InterPro" id="IPR051909">
    <property type="entry name" value="MFP_Cation_Efflux"/>
</dbReference>
<dbReference type="Gene3D" id="1.10.287.470">
    <property type="entry name" value="Helix hairpin bin"/>
    <property type="match status" value="1"/>
</dbReference>
<feature type="chain" id="PRO_5043837913" evidence="3">
    <location>
        <begin position="22"/>
        <end position="376"/>
    </location>
</feature>
<feature type="signal peptide" evidence="3">
    <location>
        <begin position="1"/>
        <end position="21"/>
    </location>
</feature>
<keyword evidence="6" id="KW-1185">Reference proteome</keyword>
<dbReference type="GO" id="GO:0015679">
    <property type="term" value="P:plasma membrane copper ion transport"/>
    <property type="evidence" value="ECO:0007669"/>
    <property type="project" value="TreeGrafter"/>
</dbReference>
<comment type="similarity">
    <text evidence="1">Belongs to the membrane fusion protein (MFP) (TC 8.A.1) family.</text>
</comment>
<dbReference type="EMBL" id="CP136426">
    <property type="protein sequence ID" value="WOC51201.1"/>
    <property type="molecule type" value="Genomic_DNA"/>
</dbReference>
<evidence type="ECO:0000313" key="6">
    <source>
        <dbReference type="Proteomes" id="UP001432059"/>
    </source>
</evidence>
<reference evidence="5" key="1">
    <citation type="submission" date="2023-10" db="EMBL/GenBank/DDBJ databases">
        <title>Characterization and whole genome sequencing of a novel strain of Bergeyella porcorum QD2021 isolated from pig.</title>
        <authorList>
            <person name="Liu G."/>
            <person name="Chen C."/>
            <person name="Han X."/>
        </authorList>
    </citation>
    <scope>NUCLEOTIDE SEQUENCE</scope>
    <source>
        <strain evidence="5">QD2021</strain>
    </source>
</reference>
<dbReference type="AlphaFoldDB" id="A0AAU0EYG7"/>
<evidence type="ECO:0000313" key="5">
    <source>
        <dbReference type="EMBL" id="WOC51201.1"/>
    </source>
</evidence>
<dbReference type="KEGG" id="bpor:BPO_0554"/>
<dbReference type="GO" id="GO:0060003">
    <property type="term" value="P:copper ion export"/>
    <property type="evidence" value="ECO:0007669"/>
    <property type="project" value="TreeGrafter"/>
</dbReference>